<dbReference type="Pfam" id="PF12796">
    <property type="entry name" value="Ank_2"/>
    <property type="match status" value="3"/>
</dbReference>
<evidence type="ECO:0000256" key="2">
    <source>
        <dbReference type="ARBA" id="ARBA00022692"/>
    </source>
</evidence>
<dbReference type="Proteomes" id="UP000006729">
    <property type="component" value="Chromosome 19"/>
</dbReference>
<keyword evidence="11" id="KW-1185">Reference proteome</keyword>
<feature type="transmembrane region" description="Helical" evidence="8">
    <location>
        <begin position="546"/>
        <end position="569"/>
    </location>
</feature>
<dbReference type="Pfam" id="PF13962">
    <property type="entry name" value="PGG"/>
    <property type="match status" value="1"/>
</dbReference>
<reference evidence="10 11" key="1">
    <citation type="journal article" date="2006" name="Science">
        <title>The genome of black cottonwood, Populus trichocarpa (Torr. &amp; Gray).</title>
        <authorList>
            <person name="Tuskan G.A."/>
            <person name="Difazio S."/>
            <person name="Jansson S."/>
            <person name="Bohlmann J."/>
            <person name="Grigoriev I."/>
            <person name="Hellsten U."/>
            <person name="Putnam N."/>
            <person name="Ralph S."/>
            <person name="Rombauts S."/>
            <person name="Salamov A."/>
            <person name="Schein J."/>
            <person name="Sterck L."/>
            <person name="Aerts A."/>
            <person name="Bhalerao R.R."/>
            <person name="Bhalerao R.P."/>
            <person name="Blaudez D."/>
            <person name="Boerjan W."/>
            <person name="Brun A."/>
            <person name="Brunner A."/>
            <person name="Busov V."/>
            <person name="Campbell M."/>
            <person name="Carlson J."/>
            <person name="Chalot M."/>
            <person name="Chapman J."/>
            <person name="Chen G.L."/>
            <person name="Cooper D."/>
            <person name="Coutinho P.M."/>
            <person name="Couturier J."/>
            <person name="Covert S."/>
            <person name="Cronk Q."/>
            <person name="Cunningham R."/>
            <person name="Davis J."/>
            <person name="Degroeve S."/>
            <person name="Dejardin A."/>
            <person name="Depamphilis C."/>
            <person name="Detter J."/>
            <person name="Dirks B."/>
            <person name="Dubchak I."/>
            <person name="Duplessis S."/>
            <person name="Ehlting J."/>
            <person name="Ellis B."/>
            <person name="Gendler K."/>
            <person name="Goodstein D."/>
            <person name="Gribskov M."/>
            <person name="Grimwood J."/>
            <person name="Groover A."/>
            <person name="Gunter L."/>
            <person name="Hamberger B."/>
            <person name="Heinze B."/>
            <person name="Helariutta Y."/>
            <person name="Henrissat B."/>
            <person name="Holligan D."/>
            <person name="Holt R."/>
            <person name="Huang W."/>
            <person name="Islam-Faridi N."/>
            <person name="Jones S."/>
            <person name="Jones-Rhoades M."/>
            <person name="Jorgensen R."/>
            <person name="Joshi C."/>
            <person name="Kangasjarvi J."/>
            <person name="Karlsson J."/>
            <person name="Kelleher C."/>
            <person name="Kirkpatrick R."/>
            <person name="Kirst M."/>
            <person name="Kohler A."/>
            <person name="Kalluri U."/>
            <person name="Larimer F."/>
            <person name="Leebens-Mack J."/>
            <person name="Leple J.C."/>
            <person name="Locascio P."/>
            <person name="Lou Y."/>
            <person name="Lucas S."/>
            <person name="Martin F."/>
            <person name="Montanini B."/>
            <person name="Napoli C."/>
            <person name="Nelson D.R."/>
            <person name="Nelson C."/>
            <person name="Nieminen K."/>
            <person name="Nilsson O."/>
            <person name="Pereda V."/>
            <person name="Peter G."/>
            <person name="Philippe R."/>
            <person name="Pilate G."/>
            <person name="Poliakov A."/>
            <person name="Razumovskaya J."/>
            <person name="Richardson P."/>
            <person name="Rinaldi C."/>
            <person name="Ritland K."/>
            <person name="Rouze P."/>
            <person name="Ryaboy D."/>
            <person name="Schmutz J."/>
            <person name="Schrader J."/>
            <person name="Segerman B."/>
            <person name="Shin H."/>
            <person name="Siddiqui A."/>
            <person name="Sterky F."/>
            <person name="Terry A."/>
            <person name="Tsai C.J."/>
            <person name="Uberbacher E."/>
            <person name="Unneberg P."/>
            <person name="Vahala J."/>
            <person name="Wall K."/>
            <person name="Wessler S."/>
            <person name="Yang G."/>
            <person name="Yin T."/>
            <person name="Douglas C."/>
            <person name="Marra M."/>
            <person name="Sandberg G."/>
            <person name="Van de Peer Y."/>
            <person name="Rokhsar D."/>
        </authorList>
    </citation>
    <scope>NUCLEOTIDE SEQUENCE [LARGE SCALE GENOMIC DNA]</scope>
    <source>
        <strain evidence="11">cv. Nisqually</strain>
    </source>
</reference>
<sequence length="574" mass="63631">MDPVLFKAAEAGNIGPFENYQTSLNQLLTADENTILHVYLKNQSSEPESTDFVDKFLERCPPLLFQANKRGETPLHLAARNGHSNVVKVLIDRAKALPADPESGVTKAKMMLRMTNEEQDTALHEAARNRRSHVVEILTKEDPEFSYPANVHGETPLYIAASIGFLMFSEEHGKVVDGILGNCISVDYGGPDGRTALHAASMAANYETARKMLEKEKKLTKTTDENGWSPLHYASYCDWSNAPIVEVLLEYDASAASIAETEKRRTALHIAAIQGHVDAMKEIVSRCPACCDLVDNRGWNALHYAVASKDTKVFKECLKIPELARLQTEKDDKGNTPFHLIAALAHEQPEWRYVLFNDGNGYRKWQIYGLNKRKLSVNDIYEEDFGEIQKEILESLNDGGSGPLGRRRKVLRRGRNKEGEDALSKARESHLVVAALIATVTFAAAFTLPGGYKSDRGTAILAKKAAFIVFVVSDAMSMVLSISAVFIHFLISLIHAFEMEKNKDISEEAAIKLFGVATLFTMIGMGIMIIAFITGTYAVLEPSLGLAISSCLIGLSFFFIVYLVFRIIFKDVED</sequence>
<gene>
    <name evidence="10" type="ORF">POPTR_019G105900</name>
</gene>
<dbReference type="Gene3D" id="1.25.40.20">
    <property type="entry name" value="Ankyrin repeat-containing domain"/>
    <property type="match status" value="3"/>
</dbReference>
<dbReference type="PROSITE" id="PS50088">
    <property type="entry name" value="ANK_REPEAT"/>
    <property type="match status" value="2"/>
</dbReference>
<dbReference type="InterPro" id="IPR036770">
    <property type="entry name" value="Ankyrin_rpt-contain_sf"/>
</dbReference>
<evidence type="ECO:0000256" key="7">
    <source>
        <dbReference type="PROSITE-ProRule" id="PRU00023"/>
    </source>
</evidence>
<dbReference type="InterPro" id="IPR002110">
    <property type="entry name" value="Ankyrin_rpt"/>
</dbReference>
<organism evidence="10 11">
    <name type="scientific">Populus trichocarpa</name>
    <name type="common">Western balsam poplar</name>
    <name type="synonym">Populus balsamifera subsp. trichocarpa</name>
    <dbReference type="NCBI Taxonomy" id="3694"/>
    <lineage>
        <taxon>Eukaryota</taxon>
        <taxon>Viridiplantae</taxon>
        <taxon>Streptophyta</taxon>
        <taxon>Embryophyta</taxon>
        <taxon>Tracheophyta</taxon>
        <taxon>Spermatophyta</taxon>
        <taxon>Magnoliopsida</taxon>
        <taxon>eudicotyledons</taxon>
        <taxon>Gunneridae</taxon>
        <taxon>Pentapetalae</taxon>
        <taxon>rosids</taxon>
        <taxon>fabids</taxon>
        <taxon>Malpighiales</taxon>
        <taxon>Salicaceae</taxon>
        <taxon>Saliceae</taxon>
        <taxon>Populus</taxon>
    </lineage>
</organism>
<dbReference type="SMART" id="SM00248">
    <property type="entry name" value="ANK"/>
    <property type="match status" value="8"/>
</dbReference>
<evidence type="ECO:0000313" key="11">
    <source>
        <dbReference type="Proteomes" id="UP000006729"/>
    </source>
</evidence>
<keyword evidence="6 8" id="KW-0472">Membrane</keyword>
<accession>A0A2K1WSH0</accession>
<dbReference type="PROSITE" id="PS50297">
    <property type="entry name" value="ANK_REP_REGION"/>
    <property type="match status" value="1"/>
</dbReference>
<evidence type="ECO:0000256" key="4">
    <source>
        <dbReference type="ARBA" id="ARBA00022989"/>
    </source>
</evidence>
<evidence type="ECO:0000256" key="1">
    <source>
        <dbReference type="ARBA" id="ARBA00004141"/>
    </source>
</evidence>
<feature type="repeat" description="ANK" evidence="7">
    <location>
        <begin position="226"/>
        <end position="260"/>
    </location>
</feature>
<feature type="domain" description="PGG" evidence="9">
    <location>
        <begin position="422"/>
        <end position="539"/>
    </location>
</feature>
<protein>
    <recommendedName>
        <fullName evidence="9">PGG domain-containing protein</fullName>
    </recommendedName>
</protein>
<evidence type="ECO:0000256" key="8">
    <source>
        <dbReference type="SAM" id="Phobius"/>
    </source>
</evidence>
<keyword evidence="2 8" id="KW-0812">Transmembrane</keyword>
<keyword evidence="3" id="KW-0677">Repeat</keyword>
<evidence type="ECO:0000256" key="5">
    <source>
        <dbReference type="ARBA" id="ARBA00023043"/>
    </source>
</evidence>
<evidence type="ECO:0000313" key="10">
    <source>
        <dbReference type="EMBL" id="PNS91464.1"/>
    </source>
</evidence>
<dbReference type="PANTHER" id="PTHR24186:SF50">
    <property type="entry name" value="ANKYRIN REPEAT-CONTAINING PROTEIN ITN1-LIKE ISOFORM X1"/>
    <property type="match status" value="1"/>
</dbReference>
<keyword evidence="4 8" id="KW-1133">Transmembrane helix</keyword>
<feature type="repeat" description="ANK" evidence="7">
    <location>
        <begin position="70"/>
        <end position="102"/>
    </location>
</feature>
<dbReference type="AlphaFoldDB" id="A0A2K1WSH0"/>
<dbReference type="SUPFAM" id="SSF48403">
    <property type="entry name" value="Ankyrin repeat"/>
    <property type="match status" value="1"/>
</dbReference>
<feature type="transmembrane region" description="Helical" evidence="8">
    <location>
        <begin position="509"/>
        <end position="540"/>
    </location>
</feature>
<keyword evidence="5 7" id="KW-0040">ANK repeat</keyword>
<evidence type="ECO:0000259" key="9">
    <source>
        <dbReference type="Pfam" id="PF13962"/>
    </source>
</evidence>
<dbReference type="GO" id="GO:0016020">
    <property type="term" value="C:membrane"/>
    <property type="evidence" value="ECO:0000318"/>
    <property type="project" value="GO_Central"/>
</dbReference>
<dbReference type="PANTHER" id="PTHR24186">
    <property type="entry name" value="PROTEIN PHOSPHATASE 1 REGULATORY SUBUNIT"/>
    <property type="match status" value="1"/>
</dbReference>
<feature type="transmembrane region" description="Helical" evidence="8">
    <location>
        <begin position="431"/>
        <end position="452"/>
    </location>
</feature>
<comment type="subcellular location">
    <subcellularLocation>
        <location evidence="1">Membrane</location>
        <topology evidence="1">Multi-pass membrane protein</topology>
    </subcellularLocation>
</comment>
<name>A0A2K1WSH0_POPTR</name>
<feature type="transmembrane region" description="Helical" evidence="8">
    <location>
        <begin position="464"/>
        <end position="497"/>
    </location>
</feature>
<dbReference type="STRING" id="3694.A0A2K1WSH0"/>
<dbReference type="PRINTS" id="PR01415">
    <property type="entry name" value="ANKYRIN"/>
</dbReference>
<dbReference type="InParanoid" id="A0A2K1WSH0"/>
<dbReference type="InterPro" id="IPR026961">
    <property type="entry name" value="PGG_dom"/>
</dbReference>
<proteinExistence type="predicted"/>
<dbReference type="EMBL" id="CM009308">
    <property type="protein sequence ID" value="PNS91464.1"/>
    <property type="molecule type" value="Genomic_DNA"/>
</dbReference>
<evidence type="ECO:0000256" key="6">
    <source>
        <dbReference type="ARBA" id="ARBA00023136"/>
    </source>
</evidence>
<dbReference type="FunFam" id="1.25.40.20:FF:000875">
    <property type="entry name" value="Uncharacterized protein"/>
    <property type="match status" value="1"/>
</dbReference>
<evidence type="ECO:0000256" key="3">
    <source>
        <dbReference type="ARBA" id="ARBA00022737"/>
    </source>
</evidence>